<comment type="caution">
    <text evidence="1">The sequence shown here is derived from an EMBL/GenBank/DDBJ whole genome shotgun (WGS) entry which is preliminary data.</text>
</comment>
<protein>
    <submittedName>
        <fullName evidence="1">Uncharacterized protein</fullName>
    </submittedName>
</protein>
<evidence type="ECO:0000313" key="1">
    <source>
        <dbReference type="EMBL" id="MFC4529156.1"/>
    </source>
</evidence>
<gene>
    <name evidence="1" type="ORF">ACFO60_00155</name>
</gene>
<accession>A0ABV9C8I9</accession>
<organism evidence="1 2">
    <name type="scientific">Sphaerisporangium dianthi</name>
    <dbReference type="NCBI Taxonomy" id="1436120"/>
    <lineage>
        <taxon>Bacteria</taxon>
        <taxon>Bacillati</taxon>
        <taxon>Actinomycetota</taxon>
        <taxon>Actinomycetes</taxon>
        <taxon>Streptosporangiales</taxon>
        <taxon>Streptosporangiaceae</taxon>
        <taxon>Sphaerisporangium</taxon>
    </lineage>
</organism>
<evidence type="ECO:0000313" key="2">
    <source>
        <dbReference type="Proteomes" id="UP001596004"/>
    </source>
</evidence>
<name>A0ABV9C8I9_9ACTN</name>
<sequence>MFSFLYITIPPPRYIIPRLEHHALYAGPVVYGNRHKNYSPEGNGGSQIAIASPCIKMRKGDNTFPAGLQRLNDVRIGWRNHNHANNSHPK</sequence>
<dbReference type="Proteomes" id="UP001596004">
    <property type="component" value="Unassembled WGS sequence"/>
</dbReference>
<dbReference type="EMBL" id="JBHSFP010000001">
    <property type="protein sequence ID" value="MFC4529156.1"/>
    <property type="molecule type" value="Genomic_DNA"/>
</dbReference>
<proteinExistence type="predicted"/>
<dbReference type="RefSeq" id="WP_380835497.1">
    <property type="nucleotide sequence ID" value="NZ_JBHSFP010000001.1"/>
</dbReference>
<reference evidence="2" key="1">
    <citation type="journal article" date="2019" name="Int. J. Syst. Evol. Microbiol.">
        <title>The Global Catalogue of Microorganisms (GCM) 10K type strain sequencing project: providing services to taxonomists for standard genome sequencing and annotation.</title>
        <authorList>
            <consortium name="The Broad Institute Genomics Platform"/>
            <consortium name="The Broad Institute Genome Sequencing Center for Infectious Disease"/>
            <person name="Wu L."/>
            <person name="Ma J."/>
        </authorList>
    </citation>
    <scope>NUCLEOTIDE SEQUENCE [LARGE SCALE GENOMIC DNA]</scope>
    <source>
        <strain evidence="2">CGMCC 4.7132</strain>
    </source>
</reference>
<keyword evidence="2" id="KW-1185">Reference proteome</keyword>